<evidence type="ECO:0000313" key="3">
    <source>
        <dbReference type="Proteomes" id="UP000279859"/>
    </source>
</evidence>
<feature type="signal peptide" evidence="1">
    <location>
        <begin position="1"/>
        <end position="21"/>
    </location>
</feature>
<organism evidence="2 3">
    <name type="scientific">Cryobacterium tepidiphilum</name>
    <dbReference type="NCBI Taxonomy" id="2486026"/>
    <lineage>
        <taxon>Bacteria</taxon>
        <taxon>Bacillati</taxon>
        <taxon>Actinomycetota</taxon>
        <taxon>Actinomycetes</taxon>
        <taxon>Micrococcales</taxon>
        <taxon>Microbacteriaceae</taxon>
        <taxon>Cryobacterium</taxon>
    </lineage>
</organism>
<name>A0A3M8LNK9_9MICO</name>
<dbReference type="AlphaFoldDB" id="A0A3M8LNK9"/>
<dbReference type="PROSITE" id="PS51257">
    <property type="entry name" value="PROKAR_LIPOPROTEIN"/>
    <property type="match status" value="1"/>
</dbReference>
<sequence length="134" mass="13343">MPRLAALTAAAAVVAALSGCAGPAGNDAAAASVADDFESALSSGDGAAACRLLTDNTRITLEDDQGAPCASAITALGLDAGGAIDSSRAYARAAQVMLQNDVLFLALEPSGWRVTAAGCTARVDRPYLCDLEGK</sequence>
<comment type="caution">
    <text evidence="2">The sequence shown here is derived from an EMBL/GenBank/DDBJ whole genome shotgun (WGS) entry which is preliminary data.</text>
</comment>
<proteinExistence type="predicted"/>
<reference evidence="2 3" key="1">
    <citation type="submission" date="2018-11" db="EMBL/GenBank/DDBJ databases">
        <title>Cryobacterium sp. nov., isolated from rhizosphere soil of lettuce.</title>
        <authorList>
            <person name="Wang Y."/>
        </authorList>
    </citation>
    <scope>NUCLEOTIDE SEQUENCE [LARGE SCALE GENOMIC DNA]</scope>
    <source>
        <strain evidence="2 3">NEAU-85</strain>
    </source>
</reference>
<evidence type="ECO:0000313" key="2">
    <source>
        <dbReference type="EMBL" id="RNE66462.1"/>
    </source>
</evidence>
<keyword evidence="1" id="KW-0732">Signal</keyword>
<dbReference type="Proteomes" id="UP000279859">
    <property type="component" value="Unassembled WGS sequence"/>
</dbReference>
<dbReference type="EMBL" id="RDSR01000004">
    <property type="protein sequence ID" value="RNE66462.1"/>
    <property type="molecule type" value="Genomic_DNA"/>
</dbReference>
<protein>
    <recommendedName>
        <fullName evidence="4">Lipoprotein</fullName>
    </recommendedName>
</protein>
<keyword evidence="3" id="KW-1185">Reference proteome</keyword>
<feature type="chain" id="PRO_5038787007" description="Lipoprotein" evidence="1">
    <location>
        <begin position="22"/>
        <end position="134"/>
    </location>
</feature>
<gene>
    <name evidence="2" type="ORF">EEJ31_03415</name>
</gene>
<evidence type="ECO:0000256" key="1">
    <source>
        <dbReference type="SAM" id="SignalP"/>
    </source>
</evidence>
<evidence type="ECO:0008006" key="4">
    <source>
        <dbReference type="Google" id="ProtNLM"/>
    </source>
</evidence>
<accession>A0A3M8LNK9</accession>